<dbReference type="PROSITE" id="PS50975">
    <property type="entry name" value="ATP_GRASP"/>
    <property type="match status" value="1"/>
</dbReference>
<keyword evidence="12 16" id="KW-0275">Fatty acid biosynthesis</keyword>
<dbReference type="Gene3D" id="3.30.470.20">
    <property type="entry name" value="ATP-grasp fold, B domain"/>
    <property type="match status" value="1"/>
</dbReference>
<dbReference type="InterPro" id="IPR005481">
    <property type="entry name" value="BC-like_N"/>
</dbReference>
<evidence type="ECO:0000256" key="10">
    <source>
        <dbReference type="ARBA" id="ARBA00022840"/>
    </source>
</evidence>
<feature type="domain" description="Biotin carboxylation" evidence="18">
    <location>
        <begin position="1"/>
        <end position="446"/>
    </location>
</feature>
<dbReference type="PROSITE" id="PS00866">
    <property type="entry name" value="CPSASE_1"/>
    <property type="match status" value="1"/>
</dbReference>
<dbReference type="InterPro" id="IPR004549">
    <property type="entry name" value="Acetyl_CoA_COase_biotin_COase"/>
</dbReference>
<evidence type="ECO:0000256" key="14">
    <source>
        <dbReference type="ARBA" id="ARBA00048600"/>
    </source>
</evidence>
<keyword evidence="5 16" id="KW-0444">Lipid biosynthesis</keyword>
<dbReference type="NCBIfam" id="TIGR00514">
    <property type="entry name" value="accC"/>
    <property type="match status" value="1"/>
</dbReference>
<evidence type="ECO:0000256" key="11">
    <source>
        <dbReference type="ARBA" id="ARBA00022842"/>
    </source>
</evidence>
<dbReference type="InterPro" id="IPR005479">
    <property type="entry name" value="CPAse_ATP-bd"/>
</dbReference>
<comment type="catalytic activity">
    <reaction evidence="14 16">
        <text>N(6)-biotinyl-L-lysyl-[protein] + hydrogencarbonate + ATP = N(6)-carboxybiotinyl-L-lysyl-[protein] + ADP + phosphate + H(+)</text>
        <dbReference type="Rhea" id="RHEA:13501"/>
        <dbReference type="Rhea" id="RHEA-COMP:10505"/>
        <dbReference type="Rhea" id="RHEA-COMP:10506"/>
        <dbReference type="ChEBI" id="CHEBI:15378"/>
        <dbReference type="ChEBI" id="CHEBI:17544"/>
        <dbReference type="ChEBI" id="CHEBI:30616"/>
        <dbReference type="ChEBI" id="CHEBI:43474"/>
        <dbReference type="ChEBI" id="CHEBI:83144"/>
        <dbReference type="ChEBI" id="CHEBI:83145"/>
        <dbReference type="ChEBI" id="CHEBI:456216"/>
        <dbReference type="EC" id="6.3.4.14"/>
    </reaction>
</comment>
<dbReference type="NCBIfam" id="NF004085">
    <property type="entry name" value="PRK05586.1"/>
    <property type="match status" value="1"/>
</dbReference>
<evidence type="ECO:0000256" key="15">
    <source>
        <dbReference type="PROSITE-ProRule" id="PRU00409"/>
    </source>
</evidence>
<dbReference type="Pfam" id="PF02785">
    <property type="entry name" value="Biotin_carb_C"/>
    <property type="match status" value="1"/>
</dbReference>
<organism evidence="19 20">
    <name type="scientific">Bacillus cereus</name>
    <dbReference type="NCBI Taxonomy" id="1396"/>
    <lineage>
        <taxon>Bacteria</taxon>
        <taxon>Bacillati</taxon>
        <taxon>Bacillota</taxon>
        <taxon>Bacilli</taxon>
        <taxon>Bacillales</taxon>
        <taxon>Bacillaceae</taxon>
        <taxon>Bacillus</taxon>
        <taxon>Bacillus cereus group</taxon>
    </lineage>
</organism>
<evidence type="ECO:0000256" key="9">
    <source>
        <dbReference type="ARBA" id="ARBA00022832"/>
    </source>
</evidence>
<dbReference type="InterPro" id="IPR016185">
    <property type="entry name" value="PreATP-grasp_dom_sf"/>
</dbReference>
<evidence type="ECO:0000259" key="17">
    <source>
        <dbReference type="PROSITE" id="PS50975"/>
    </source>
</evidence>
<dbReference type="EMBL" id="NVMX01000182">
    <property type="protein sequence ID" value="PDZ94480.1"/>
    <property type="molecule type" value="Genomic_DNA"/>
</dbReference>
<evidence type="ECO:0000256" key="13">
    <source>
        <dbReference type="ARBA" id="ARBA00023267"/>
    </source>
</evidence>
<evidence type="ECO:0000256" key="4">
    <source>
        <dbReference type="ARBA" id="ARBA00013263"/>
    </source>
</evidence>
<dbReference type="SMART" id="SM00878">
    <property type="entry name" value="Biotin_carb_C"/>
    <property type="match status" value="1"/>
</dbReference>
<dbReference type="PANTHER" id="PTHR48095:SF2">
    <property type="entry name" value="BIOTIN CARBOXYLASE, CHLOROPLASTIC"/>
    <property type="match status" value="1"/>
</dbReference>
<evidence type="ECO:0000313" key="20">
    <source>
        <dbReference type="Proteomes" id="UP000219922"/>
    </source>
</evidence>
<evidence type="ECO:0000256" key="2">
    <source>
        <dbReference type="ARBA" id="ARBA00004956"/>
    </source>
</evidence>
<dbReference type="InterPro" id="IPR011764">
    <property type="entry name" value="Biotin_carboxylation_dom"/>
</dbReference>
<evidence type="ECO:0000256" key="12">
    <source>
        <dbReference type="ARBA" id="ARBA00023160"/>
    </source>
</evidence>
<dbReference type="PANTHER" id="PTHR48095">
    <property type="entry name" value="PYRUVATE CARBOXYLASE SUBUNIT A"/>
    <property type="match status" value="1"/>
</dbReference>
<dbReference type="InterPro" id="IPR051602">
    <property type="entry name" value="ACC_Biotin_Carboxylase"/>
</dbReference>
<dbReference type="SUPFAM" id="SSF52440">
    <property type="entry name" value="PreATP-grasp domain"/>
    <property type="match status" value="1"/>
</dbReference>
<gene>
    <name evidence="19" type="primary">accC</name>
    <name evidence="19" type="ORF">CON36_33600</name>
</gene>
<dbReference type="AlphaFoldDB" id="A0A9X6SSQ5"/>
<keyword evidence="8 15" id="KW-0547">Nucleotide-binding</keyword>
<keyword evidence="6 16" id="KW-0436">Ligase</keyword>
<evidence type="ECO:0000313" key="19">
    <source>
        <dbReference type="EMBL" id="PDZ94480.1"/>
    </source>
</evidence>
<dbReference type="InterPro" id="IPR011054">
    <property type="entry name" value="Rudment_hybrid_motif"/>
</dbReference>
<dbReference type="NCBIfam" id="NF006367">
    <property type="entry name" value="PRK08591.1"/>
    <property type="match status" value="1"/>
</dbReference>
<dbReference type="FunFam" id="3.40.50.20:FF:000010">
    <property type="entry name" value="Propionyl-CoA carboxylase subunit alpha"/>
    <property type="match status" value="1"/>
</dbReference>
<dbReference type="GO" id="GO:0005524">
    <property type="term" value="F:ATP binding"/>
    <property type="evidence" value="ECO:0007669"/>
    <property type="project" value="UniProtKB-UniRule"/>
</dbReference>
<keyword evidence="9 16" id="KW-0276">Fatty acid metabolism</keyword>
<comment type="pathway">
    <text evidence="2 16">Lipid metabolism; malonyl-CoA biosynthesis; malonyl-CoA from acetyl-CoA: step 1/1.</text>
</comment>
<protein>
    <recommendedName>
        <fullName evidence="4 16">Biotin carboxylase</fullName>
        <ecNumber evidence="4 16">6.3.4.14</ecNumber>
    </recommendedName>
    <alternativeName>
        <fullName evidence="16">Acetyl-coenzyme A carboxylase biotin carboxylase subunit A</fullName>
    </alternativeName>
</protein>
<evidence type="ECO:0000256" key="5">
    <source>
        <dbReference type="ARBA" id="ARBA00022516"/>
    </source>
</evidence>
<evidence type="ECO:0000256" key="7">
    <source>
        <dbReference type="ARBA" id="ARBA00022723"/>
    </source>
</evidence>
<dbReference type="EC" id="6.3.4.14" evidence="4 16"/>
<keyword evidence="10 15" id="KW-0067">ATP-binding</keyword>
<dbReference type="FunFam" id="3.30.470.20:FF:000028">
    <property type="entry name" value="Methylcrotonoyl-CoA carboxylase subunit alpha, mitochondrial"/>
    <property type="match status" value="1"/>
</dbReference>
<dbReference type="SUPFAM" id="SSF51246">
    <property type="entry name" value="Rudiment single hybrid motif"/>
    <property type="match status" value="1"/>
</dbReference>
<dbReference type="Proteomes" id="UP000219922">
    <property type="component" value="Unassembled WGS sequence"/>
</dbReference>
<dbReference type="GO" id="GO:0004075">
    <property type="term" value="F:biotin carboxylase activity"/>
    <property type="evidence" value="ECO:0007669"/>
    <property type="project" value="UniProtKB-EC"/>
</dbReference>
<evidence type="ECO:0000259" key="18">
    <source>
        <dbReference type="PROSITE" id="PS50979"/>
    </source>
</evidence>
<evidence type="ECO:0000256" key="16">
    <source>
        <dbReference type="RuleBase" id="RU365063"/>
    </source>
</evidence>
<sequence length="453" mass="49765">MFKKVLIANRGEIAVRIIRACEELGIKTVAVYSEADANALHVQIADEAYCIGPTPARESYLNMNNIISIANLTGATAIHPGFGFLSENADFAEKCKQFNITFIGPSPEAIRKMGDKNTARTTMKNAGVPIVPGTKDIVNDLQEALTIAEEVTYPVIIKATAGGGGKGMRVANSADDLEKALMQAQKEAEAAFGNAGVYIEKYVQEPRHVEIQVLGDQHGNVIHLGERDCSIQRRHQKLAEEAPSPALNESLRRRMGEAAVKAAQAVNYCGAGTVEFLLDKNGDFYFMEMNTRIQVEHPVTEMVTGVDLIKEQISVAFGNKLMIKQKDIRITGHAIECRINAENPAKNFMPSPGTIHMYLPPGGYGVRVDSSCYPGYTVSPFYDSMVAKLIVHGKDRNEAIQRMKRALNEFVIDGINTTIPFHIELLNHPDFIAGEFDTGFLEKNNIIAKNKNK</sequence>
<evidence type="ECO:0000256" key="8">
    <source>
        <dbReference type="ARBA" id="ARBA00022741"/>
    </source>
</evidence>
<accession>A0A9X6SSQ5</accession>
<keyword evidence="13 16" id="KW-0092">Biotin</keyword>
<dbReference type="Pfam" id="PF00289">
    <property type="entry name" value="Biotin_carb_N"/>
    <property type="match status" value="1"/>
</dbReference>
<dbReference type="PROSITE" id="PS00867">
    <property type="entry name" value="CPSASE_2"/>
    <property type="match status" value="1"/>
</dbReference>
<reference evidence="19 20" key="1">
    <citation type="submission" date="2017-09" db="EMBL/GenBank/DDBJ databases">
        <title>Large-scale bioinformatics analysis of Bacillus genomes uncovers conserved roles of natural products in bacterial physiology.</title>
        <authorList>
            <consortium name="Agbiome Team Llc"/>
            <person name="Bleich R.M."/>
            <person name="Grubbs K.J."/>
            <person name="Santa Maria K.C."/>
            <person name="Allen S.E."/>
            <person name="Farag S."/>
            <person name="Shank E.A."/>
            <person name="Bowers A."/>
        </authorList>
    </citation>
    <scope>NUCLEOTIDE SEQUENCE [LARGE SCALE GENOMIC DNA]</scope>
    <source>
        <strain evidence="19 20">AFS092789</strain>
    </source>
</reference>
<dbReference type="RefSeq" id="WP_098006974.1">
    <property type="nucleotide sequence ID" value="NZ_NVMX01000182.1"/>
</dbReference>
<comment type="subunit">
    <text evidence="3 16">Acetyl-CoA carboxylase is a heterohexamer of biotin carboxyl carrier protein, biotin carboxylase and the two subunits of carboxyl transferase in a 2:2 complex.</text>
</comment>
<evidence type="ECO:0000256" key="3">
    <source>
        <dbReference type="ARBA" id="ARBA00011750"/>
    </source>
</evidence>
<keyword evidence="7" id="KW-0479">Metal-binding</keyword>
<dbReference type="PROSITE" id="PS50979">
    <property type="entry name" value="BC"/>
    <property type="match status" value="1"/>
</dbReference>
<dbReference type="SUPFAM" id="SSF56059">
    <property type="entry name" value="Glutathione synthetase ATP-binding domain-like"/>
    <property type="match status" value="1"/>
</dbReference>
<comment type="function">
    <text evidence="1 16">This protein is a component of the acetyl coenzyme A carboxylase complex; first, biotin carboxylase catalyzes the carboxylation of the carrier protein and then the transcarboxylase transfers the carboxyl group to form malonyl-CoA.</text>
</comment>
<dbReference type="Pfam" id="PF02786">
    <property type="entry name" value="CPSase_L_D2"/>
    <property type="match status" value="1"/>
</dbReference>
<dbReference type="GO" id="GO:0046872">
    <property type="term" value="F:metal ion binding"/>
    <property type="evidence" value="ECO:0007669"/>
    <property type="project" value="UniProtKB-KW"/>
</dbReference>
<dbReference type="InterPro" id="IPR005482">
    <property type="entry name" value="Biotin_COase_C"/>
</dbReference>
<name>A0A9X6SSQ5_BACCE</name>
<dbReference type="GO" id="GO:0006633">
    <property type="term" value="P:fatty acid biosynthetic process"/>
    <property type="evidence" value="ECO:0007669"/>
    <property type="project" value="UniProtKB-KW"/>
</dbReference>
<keyword evidence="11" id="KW-0460">Magnesium</keyword>
<feature type="domain" description="ATP-grasp" evidence="17">
    <location>
        <begin position="120"/>
        <end position="317"/>
    </location>
</feature>
<dbReference type="FunFam" id="3.30.1490.20:FF:000018">
    <property type="entry name" value="Biotin carboxylase"/>
    <property type="match status" value="1"/>
</dbReference>
<evidence type="ECO:0000256" key="1">
    <source>
        <dbReference type="ARBA" id="ARBA00003761"/>
    </source>
</evidence>
<evidence type="ECO:0000256" key="6">
    <source>
        <dbReference type="ARBA" id="ARBA00022598"/>
    </source>
</evidence>
<dbReference type="InterPro" id="IPR011761">
    <property type="entry name" value="ATP-grasp"/>
</dbReference>
<proteinExistence type="predicted"/>
<keyword evidence="16" id="KW-0443">Lipid metabolism</keyword>
<comment type="caution">
    <text evidence="19">The sequence shown here is derived from an EMBL/GenBank/DDBJ whole genome shotgun (WGS) entry which is preliminary data.</text>
</comment>